<dbReference type="VEuPathDB" id="PlasmoDB:PVLDE_1406940"/>
<dbReference type="Pfam" id="PF06022">
    <property type="entry name" value="Cir_Bir_Yir"/>
    <property type="match status" value="1"/>
</dbReference>
<proteinExistence type="predicted"/>
<organism evidence="3 4">
    <name type="scientific">Plasmodium vinckei lentum</name>
    <dbReference type="NCBI Taxonomy" id="138297"/>
    <lineage>
        <taxon>Eukaryota</taxon>
        <taxon>Sar</taxon>
        <taxon>Alveolata</taxon>
        <taxon>Apicomplexa</taxon>
        <taxon>Aconoidasida</taxon>
        <taxon>Haemosporida</taxon>
        <taxon>Plasmodiidae</taxon>
        <taxon>Plasmodium</taxon>
        <taxon>Plasmodium (Vinckeia)</taxon>
    </lineage>
</organism>
<accession>A0A6V7T430</accession>
<gene>
    <name evidence="3" type="ORF">PVLDE_1406940</name>
</gene>
<evidence type="ECO:0000313" key="4">
    <source>
        <dbReference type="Proteomes" id="UP000515308"/>
    </source>
</evidence>
<evidence type="ECO:0000256" key="1">
    <source>
        <dbReference type="SAM" id="MobiDB-lite"/>
    </source>
</evidence>
<reference evidence="3 4" key="1">
    <citation type="submission" date="2020-08" db="EMBL/GenBank/DDBJ databases">
        <authorList>
            <person name="Ramaprasad A."/>
        </authorList>
    </citation>
    <scope>NUCLEOTIDE SEQUENCE [LARGE SCALE GENOMIC DNA]</scope>
</reference>
<keyword evidence="2" id="KW-0812">Transmembrane</keyword>
<sequence>MAQSSYSIENVYKEINTIDDYFGIQNGGNVEFSRGPIHKYCHYRNTSGNDKCRDYLEMASSGVIYVLNTLKDKHRLEDDKLAEYAILWLRYKLNQKAPYYNTQLNNFYTNYIEKNKYYNNKIKDNGSMTYKDIIDKKKDLMDIKEMTKFSYPFKILLFLYNETNKNSLNCTKPSTYLKAFADEFDKLNKDSNNVEDSSYNKMLSRLSDDYNYLKNKYGNNNSCNFPSLPEIEPKKNIAQNPVGKSVKDSGHNSLESSVKGSGQILEQTSEVTSSSSSILSTLIPALSVVSVILVFLGIAYKYSLFGIDKLFQRQYLRKKLKKVKKKMKLNI</sequence>
<feature type="transmembrane region" description="Helical" evidence="2">
    <location>
        <begin position="278"/>
        <end position="300"/>
    </location>
</feature>
<feature type="region of interest" description="Disordered" evidence="1">
    <location>
        <begin position="240"/>
        <end position="261"/>
    </location>
</feature>
<dbReference type="NCBIfam" id="TIGR01590">
    <property type="entry name" value="yir-bir-cir_Pla"/>
    <property type="match status" value="1"/>
</dbReference>
<evidence type="ECO:0000313" key="3">
    <source>
        <dbReference type="EMBL" id="CAD2106316.1"/>
    </source>
</evidence>
<keyword evidence="2" id="KW-1133">Transmembrane helix</keyword>
<dbReference type="InterPro" id="IPR006477">
    <property type="entry name" value="Yir_bir_cir"/>
</dbReference>
<dbReference type="EMBL" id="LR865376">
    <property type="protein sequence ID" value="CAD2106316.1"/>
    <property type="molecule type" value="Genomic_DNA"/>
</dbReference>
<feature type="compositionally biased region" description="Polar residues" evidence="1">
    <location>
        <begin position="251"/>
        <end position="261"/>
    </location>
</feature>
<dbReference type="AlphaFoldDB" id="A0A6V7T430"/>
<name>A0A6V7T430_PLAVN</name>
<dbReference type="Proteomes" id="UP000515308">
    <property type="component" value="Chromosome PVLDE_14"/>
</dbReference>
<protein>
    <submittedName>
        <fullName evidence="3">CIR protein PIR protein</fullName>
    </submittedName>
</protein>
<keyword evidence="2" id="KW-0472">Membrane</keyword>
<evidence type="ECO:0000256" key="2">
    <source>
        <dbReference type="SAM" id="Phobius"/>
    </source>
</evidence>